<evidence type="ECO:0000256" key="5">
    <source>
        <dbReference type="SAM" id="MobiDB-lite"/>
    </source>
</evidence>
<accession>A0AAE0BWH6</accession>
<protein>
    <recommendedName>
        <fullName evidence="6">BED-type domain-containing protein</fullName>
    </recommendedName>
</protein>
<keyword evidence="8" id="KW-1185">Reference proteome</keyword>
<feature type="region of interest" description="Disordered" evidence="5">
    <location>
        <begin position="112"/>
        <end position="134"/>
    </location>
</feature>
<dbReference type="SUPFAM" id="SSF57667">
    <property type="entry name" value="beta-beta-alpha zinc fingers"/>
    <property type="match status" value="1"/>
</dbReference>
<feature type="compositionally biased region" description="Basic and acidic residues" evidence="5">
    <location>
        <begin position="113"/>
        <end position="128"/>
    </location>
</feature>
<evidence type="ECO:0000256" key="3">
    <source>
        <dbReference type="ARBA" id="ARBA00022833"/>
    </source>
</evidence>
<gene>
    <name evidence="7" type="ORF">CYMTET_46979</name>
</gene>
<dbReference type="Pfam" id="PF02892">
    <property type="entry name" value="zf-BED"/>
    <property type="match status" value="1"/>
</dbReference>
<dbReference type="EMBL" id="LGRX02032944">
    <property type="protein sequence ID" value="KAK3243359.1"/>
    <property type="molecule type" value="Genomic_DNA"/>
</dbReference>
<dbReference type="GO" id="GO:0008270">
    <property type="term" value="F:zinc ion binding"/>
    <property type="evidence" value="ECO:0007669"/>
    <property type="project" value="UniProtKB-KW"/>
</dbReference>
<name>A0AAE0BWH6_9CHLO</name>
<dbReference type="SMART" id="SM00614">
    <property type="entry name" value="ZnF_BED"/>
    <property type="match status" value="1"/>
</dbReference>
<dbReference type="GO" id="GO:0003677">
    <property type="term" value="F:DNA binding"/>
    <property type="evidence" value="ECO:0007669"/>
    <property type="project" value="InterPro"/>
</dbReference>
<keyword evidence="2 4" id="KW-0863">Zinc-finger</keyword>
<evidence type="ECO:0000313" key="8">
    <source>
        <dbReference type="Proteomes" id="UP001190700"/>
    </source>
</evidence>
<dbReference type="Proteomes" id="UP001190700">
    <property type="component" value="Unassembled WGS sequence"/>
</dbReference>
<comment type="caution">
    <text evidence="7">The sequence shown here is derived from an EMBL/GenBank/DDBJ whole genome shotgun (WGS) entry which is preliminary data.</text>
</comment>
<evidence type="ECO:0000313" key="7">
    <source>
        <dbReference type="EMBL" id="KAK3243359.1"/>
    </source>
</evidence>
<keyword evidence="3" id="KW-0862">Zinc</keyword>
<dbReference type="InterPro" id="IPR036236">
    <property type="entry name" value="Znf_C2H2_sf"/>
</dbReference>
<evidence type="ECO:0000259" key="6">
    <source>
        <dbReference type="PROSITE" id="PS50808"/>
    </source>
</evidence>
<evidence type="ECO:0000256" key="4">
    <source>
        <dbReference type="PROSITE-ProRule" id="PRU00027"/>
    </source>
</evidence>
<organism evidence="7 8">
    <name type="scientific">Cymbomonas tetramitiformis</name>
    <dbReference type="NCBI Taxonomy" id="36881"/>
    <lineage>
        <taxon>Eukaryota</taxon>
        <taxon>Viridiplantae</taxon>
        <taxon>Chlorophyta</taxon>
        <taxon>Pyramimonadophyceae</taxon>
        <taxon>Pyramimonadales</taxon>
        <taxon>Pyramimonadaceae</taxon>
        <taxon>Cymbomonas</taxon>
    </lineage>
</organism>
<proteinExistence type="predicted"/>
<dbReference type="InterPro" id="IPR003656">
    <property type="entry name" value="Znf_BED"/>
</dbReference>
<dbReference type="AlphaFoldDB" id="A0AAE0BWH6"/>
<feature type="domain" description="BED-type" evidence="6">
    <location>
        <begin position="52"/>
        <end position="109"/>
    </location>
</feature>
<reference evidence="7 8" key="1">
    <citation type="journal article" date="2015" name="Genome Biol. Evol.">
        <title>Comparative Genomics of a Bacterivorous Green Alga Reveals Evolutionary Causalities and Consequences of Phago-Mixotrophic Mode of Nutrition.</title>
        <authorList>
            <person name="Burns J.A."/>
            <person name="Paasch A."/>
            <person name="Narechania A."/>
            <person name="Kim E."/>
        </authorList>
    </citation>
    <scope>NUCLEOTIDE SEQUENCE [LARGE SCALE GENOMIC DNA]</scope>
    <source>
        <strain evidence="7 8">PLY_AMNH</strain>
    </source>
</reference>
<sequence>MTSWLKNSAQICNENKIGLHEKLPLRRVHQKRGNQVQVCTENRDGFTDVGDQLRSMYWQHFEVLKEGKKITHYRCKHCGPDAPKKEYCGNTSNLRAHLLHAHKDVVVAAKGADLSKDQSQESSTKRGSIDAMIPQASENTRGYSLCYSAPTKGLNPLFKQGDI</sequence>
<dbReference type="PROSITE" id="PS50808">
    <property type="entry name" value="ZF_BED"/>
    <property type="match status" value="1"/>
</dbReference>
<evidence type="ECO:0000256" key="2">
    <source>
        <dbReference type="ARBA" id="ARBA00022771"/>
    </source>
</evidence>
<evidence type="ECO:0000256" key="1">
    <source>
        <dbReference type="ARBA" id="ARBA00022723"/>
    </source>
</evidence>
<keyword evidence="1" id="KW-0479">Metal-binding</keyword>